<accession>A0A429ZUT5</accession>
<proteinExistence type="predicted"/>
<comment type="caution">
    <text evidence="1">The sequence shown here is derived from an EMBL/GenBank/DDBJ whole genome shotgun (WGS) entry which is preliminary data.</text>
</comment>
<dbReference type="GeneID" id="98567064"/>
<dbReference type="AlphaFoldDB" id="A0A429ZUT5"/>
<evidence type="ECO:0008006" key="3">
    <source>
        <dbReference type="Google" id="ProtNLM"/>
    </source>
</evidence>
<organism evidence="1 2">
    <name type="scientific">Vagococcus salmoninarum</name>
    <dbReference type="NCBI Taxonomy" id="2739"/>
    <lineage>
        <taxon>Bacteria</taxon>
        <taxon>Bacillati</taxon>
        <taxon>Bacillota</taxon>
        <taxon>Bacilli</taxon>
        <taxon>Lactobacillales</taxon>
        <taxon>Enterococcaceae</taxon>
        <taxon>Vagococcus</taxon>
    </lineage>
</organism>
<dbReference type="Proteomes" id="UP000287239">
    <property type="component" value="Unassembled WGS sequence"/>
</dbReference>
<keyword evidence="2" id="KW-1185">Reference proteome</keyword>
<dbReference type="RefSeq" id="WP_126778149.1">
    <property type="nucleotide sequence ID" value="NZ_NGJU01000002.1"/>
</dbReference>
<gene>
    <name evidence="1" type="ORF">CBF35_01675</name>
</gene>
<evidence type="ECO:0000313" key="1">
    <source>
        <dbReference type="EMBL" id="RST97403.1"/>
    </source>
</evidence>
<name>A0A429ZUT5_9ENTE</name>
<dbReference type="OrthoDB" id="2184663at2"/>
<sequence>MKKAILIYGPTPILFGIGNNKKLVKAVQTKINEEGLHWEFDFDSTESDPEAILKQGNALIVVLPTLELTFDKSLLPQDQLLQLSSLEYHQNDISRIIAFMKKN</sequence>
<dbReference type="EMBL" id="NGJU01000002">
    <property type="protein sequence ID" value="RST97403.1"/>
    <property type="molecule type" value="Genomic_DNA"/>
</dbReference>
<protein>
    <recommendedName>
        <fullName evidence="3">PTS EIIB type-3 domain-containing protein</fullName>
    </recommendedName>
</protein>
<reference evidence="1 2" key="1">
    <citation type="submission" date="2017-05" db="EMBL/GenBank/DDBJ databases">
        <title>Vagococcus spp. assemblies.</title>
        <authorList>
            <person name="Gulvik C.A."/>
        </authorList>
    </citation>
    <scope>NUCLEOTIDE SEQUENCE [LARGE SCALE GENOMIC DNA]</scope>
    <source>
        <strain evidence="1 2">NCFB 2777</strain>
    </source>
</reference>
<evidence type="ECO:0000313" key="2">
    <source>
        <dbReference type="Proteomes" id="UP000287239"/>
    </source>
</evidence>